<accession>A0ABX1W5I8</accession>
<dbReference type="Proteomes" id="UP000566071">
    <property type="component" value="Unassembled WGS sequence"/>
</dbReference>
<dbReference type="EMBL" id="JABFCR010000022">
    <property type="protein sequence ID" value="NNU33856.1"/>
    <property type="molecule type" value="Genomic_DNA"/>
</dbReference>
<reference evidence="1 2" key="1">
    <citation type="submission" date="2020-05" db="EMBL/GenBank/DDBJ databases">
        <authorList>
            <person name="Khan S.A."/>
            <person name="Jeon C.O."/>
            <person name="Chun B.H."/>
        </authorList>
    </citation>
    <scope>NUCLEOTIDE SEQUENCE [LARGE SCALE GENOMIC DNA]</scope>
    <source>
        <strain evidence="1 2">S1162</strain>
    </source>
</reference>
<sequence length="116" mass="12705">MKYPLALVLILTIGSAIAQPRIIIKLDDPGSRNGRSSAAPVIDILVQRKIKAGLGVIAAQLDSTAGIAYDKYLITTNDKGEKLFEIWNHGFDHSNKNSPDNKMEFNGTGYDFQKSI</sequence>
<keyword evidence="2" id="KW-1185">Reference proteome</keyword>
<evidence type="ECO:0000313" key="2">
    <source>
        <dbReference type="Proteomes" id="UP000566071"/>
    </source>
</evidence>
<organism evidence="1 2">
    <name type="scientific">Mucilaginibacter humi</name>
    <dbReference type="NCBI Taxonomy" id="2732510"/>
    <lineage>
        <taxon>Bacteria</taxon>
        <taxon>Pseudomonadati</taxon>
        <taxon>Bacteroidota</taxon>
        <taxon>Sphingobacteriia</taxon>
        <taxon>Sphingobacteriales</taxon>
        <taxon>Sphingobacteriaceae</taxon>
        <taxon>Mucilaginibacter</taxon>
    </lineage>
</organism>
<evidence type="ECO:0000313" key="1">
    <source>
        <dbReference type="EMBL" id="NNU33856.1"/>
    </source>
</evidence>
<evidence type="ECO:0008006" key="3">
    <source>
        <dbReference type="Google" id="ProtNLM"/>
    </source>
</evidence>
<name>A0ABX1W5I8_9SPHI</name>
<proteinExistence type="predicted"/>
<gene>
    <name evidence="1" type="ORF">HK413_06310</name>
</gene>
<comment type="caution">
    <text evidence="1">The sequence shown here is derived from an EMBL/GenBank/DDBJ whole genome shotgun (WGS) entry which is preliminary data.</text>
</comment>
<dbReference type="RefSeq" id="WP_175269542.1">
    <property type="nucleotide sequence ID" value="NZ_JABFCR010000022.1"/>
</dbReference>
<protein>
    <recommendedName>
        <fullName evidence="3">NodB homology domain-containing protein</fullName>
    </recommendedName>
</protein>